<dbReference type="AlphaFoldDB" id="A0A081N9A4"/>
<sequence>MQLVKLFSALFLLVLSLTVKAYERQCDKDVIDIPKDHWLFTESKDTQRNALLYLNLNNGYECDRESLKEELYKQVENAGRTGDNQPLEQAIELTASIVSDNEEQRRKVISLIGIEKLEKLTHELPDSFNIFSTFEYYDLVVQPTEHTQKTKD</sequence>
<keyword evidence="1" id="KW-0732">Signal</keyword>
<gene>
    <name evidence="2" type="ORF">GZ78_24405</name>
</gene>
<evidence type="ECO:0000313" key="3">
    <source>
        <dbReference type="Proteomes" id="UP000028073"/>
    </source>
</evidence>
<organism evidence="2 3">
    <name type="scientific">Endozoicomonas numazuensis</name>
    <dbReference type="NCBI Taxonomy" id="1137799"/>
    <lineage>
        <taxon>Bacteria</taxon>
        <taxon>Pseudomonadati</taxon>
        <taxon>Pseudomonadota</taxon>
        <taxon>Gammaproteobacteria</taxon>
        <taxon>Oceanospirillales</taxon>
        <taxon>Endozoicomonadaceae</taxon>
        <taxon>Endozoicomonas</taxon>
    </lineage>
</organism>
<name>A0A081N9A4_9GAMM</name>
<dbReference type="Proteomes" id="UP000028073">
    <property type="component" value="Unassembled WGS sequence"/>
</dbReference>
<keyword evidence="3" id="KW-1185">Reference proteome</keyword>
<reference evidence="2 3" key="1">
    <citation type="submission" date="2014-06" db="EMBL/GenBank/DDBJ databases">
        <title>Whole Genome Sequences of Three Symbiotic Endozoicomonas Bacteria.</title>
        <authorList>
            <person name="Neave M.J."/>
            <person name="Apprill A."/>
            <person name="Voolstra C.R."/>
        </authorList>
    </citation>
    <scope>NUCLEOTIDE SEQUENCE [LARGE SCALE GENOMIC DNA]</scope>
    <source>
        <strain evidence="2 3">DSM 25634</strain>
    </source>
</reference>
<protein>
    <submittedName>
        <fullName evidence="2">Uncharacterized protein</fullName>
    </submittedName>
</protein>
<comment type="caution">
    <text evidence="2">The sequence shown here is derived from an EMBL/GenBank/DDBJ whole genome shotgun (WGS) entry which is preliminary data.</text>
</comment>
<accession>A0A081N9A4</accession>
<proteinExistence type="predicted"/>
<evidence type="ECO:0000256" key="1">
    <source>
        <dbReference type="SAM" id="SignalP"/>
    </source>
</evidence>
<dbReference type="EMBL" id="JOKH01000007">
    <property type="protein sequence ID" value="KEQ15027.1"/>
    <property type="molecule type" value="Genomic_DNA"/>
</dbReference>
<evidence type="ECO:0000313" key="2">
    <source>
        <dbReference type="EMBL" id="KEQ15027.1"/>
    </source>
</evidence>
<dbReference type="OrthoDB" id="9911964at2"/>
<feature type="signal peptide" evidence="1">
    <location>
        <begin position="1"/>
        <end position="21"/>
    </location>
</feature>
<feature type="chain" id="PRO_5001760624" evidence="1">
    <location>
        <begin position="22"/>
        <end position="152"/>
    </location>
</feature>
<dbReference type="STRING" id="1137799.GZ78_24405"/>